<keyword evidence="2" id="KW-1185">Reference proteome</keyword>
<evidence type="ECO:0000313" key="2">
    <source>
        <dbReference type="Proteomes" id="UP000199513"/>
    </source>
</evidence>
<proteinExistence type="predicted"/>
<dbReference type="Proteomes" id="UP000199513">
    <property type="component" value="Unassembled WGS sequence"/>
</dbReference>
<evidence type="ECO:0000313" key="1">
    <source>
        <dbReference type="EMBL" id="SFF21189.1"/>
    </source>
</evidence>
<dbReference type="AlphaFoldDB" id="A0A1I2GVU1"/>
<dbReference type="STRING" id="1003.SAMN04488541_102042"/>
<organism evidence="1 2">
    <name type="scientific">Thermoflexibacter ruber</name>
    <dbReference type="NCBI Taxonomy" id="1003"/>
    <lineage>
        <taxon>Bacteria</taxon>
        <taxon>Pseudomonadati</taxon>
        <taxon>Bacteroidota</taxon>
        <taxon>Cytophagia</taxon>
        <taxon>Cytophagales</taxon>
        <taxon>Thermoflexibacteraceae</taxon>
        <taxon>Thermoflexibacter</taxon>
    </lineage>
</organism>
<gene>
    <name evidence="1" type="ORF">SAMN04488541_102042</name>
</gene>
<dbReference type="EMBL" id="FONY01000020">
    <property type="protein sequence ID" value="SFF21189.1"/>
    <property type="molecule type" value="Genomic_DNA"/>
</dbReference>
<protein>
    <submittedName>
        <fullName evidence="1">Uncharacterized protein</fullName>
    </submittedName>
</protein>
<reference evidence="1 2" key="1">
    <citation type="submission" date="2016-10" db="EMBL/GenBank/DDBJ databases">
        <authorList>
            <person name="de Groot N.N."/>
        </authorList>
    </citation>
    <scope>NUCLEOTIDE SEQUENCE [LARGE SCALE GENOMIC DNA]</scope>
    <source>
        <strain>GEY</strain>
        <strain evidence="2">DSM 9560</strain>
    </source>
</reference>
<accession>A0A1I2GVU1</accession>
<sequence length="33" mass="4194">MVVRLVLLLFRKVSKEKYHIQRDRYVIFIKFVR</sequence>
<name>A0A1I2GVU1_9BACT</name>